<dbReference type="EMBL" id="JAILSO010000061">
    <property type="protein sequence ID" value="MDE1479508.1"/>
    <property type="molecule type" value="Genomic_DNA"/>
</dbReference>
<evidence type="ECO:0000313" key="2">
    <source>
        <dbReference type="Proteomes" id="UP001222434"/>
    </source>
</evidence>
<organism evidence="1 2">
    <name type="scientific">Xenorhabdus bovienii</name>
    <name type="common">Xenorhabdus nematophila subsp. bovienii</name>
    <dbReference type="NCBI Taxonomy" id="40576"/>
    <lineage>
        <taxon>Bacteria</taxon>
        <taxon>Pseudomonadati</taxon>
        <taxon>Pseudomonadota</taxon>
        <taxon>Gammaproteobacteria</taxon>
        <taxon>Enterobacterales</taxon>
        <taxon>Morganellaceae</taxon>
        <taxon>Xenorhabdus</taxon>
    </lineage>
</organism>
<dbReference type="Proteomes" id="UP001222434">
    <property type="component" value="Unassembled WGS sequence"/>
</dbReference>
<reference evidence="1" key="2">
    <citation type="journal article" date="2022" name="J. Evol. Biol.">
        <title>Pre- and post-association barriers to host switching in sympatric mutualists.</title>
        <authorList>
            <person name="Dinges Z.M."/>
            <person name="Phillips R.K."/>
            <person name="Lively C.M."/>
            <person name="Bashey F."/>
        </authorList>
    </citation>
    <scope>NUCLEOTIDE SEQUENCE</scope>
    <source>
        <strain evidence="1">MC_266_E_2016</strain>
    </source>
</reference>
<name>A0AAJ1JD89_XENBV</name>
<gene>
    <name evidence="1" type="ORF">KKJ01_15010</name>
</gene>
<dbReference type="RefSeq" id="WP_274713121.1">
    <property type="nucleotide sequence ID" value="NZ_JAILSO010000061.1"/>
</dbReference>
<accession>A0AAJ1JD89</accession>
<reference evidence="1" key="1">
    <citation type="submission" date="2021-08" db="EMBL/GenBank/DDBJ databases">
        <authorList>
            <person name="Papudeshi B."/>
            <person name="Bashey-Visser F."/>
        </authorList>
    </citation>
    <scope>NUCLEOTIDE SEQUENCE</scope>
    <source>
        <strain evidence="1">MC_266_E_2016</strain>
    </source>
</reference>
<dbReference type="AlphaFoldDB" id="A0AAJ1JD89"/>
<protein>
    <submittedName>
        <fullName evidence="1">Uncharacterized protein</fullName>
    </submittedName>
</protein>
<evidence type="ECO:0000313" key="1">
    <source>
        <dbReference type="EMBL" id="MDE1479508.1"/>
    </source>
</evidence>
<proteinExistence type="predicted"/>
<comment type="caution">
    <text evidence="1">The sequence shown here is derived from an EMBL/GenBank/DDBJ whole genome shotgun (WGS) entry which is preliminary data.</text>
</comment>
<sequence length="68" mass="7565">MTDAELKGIIKEAVEDYRTGNGVYYSKEEAFVRMDAHIAKKRANNTLPLRANDSGVAGVCWGAVWVNY</sequence>